<proteinExistence type="predicted"/>
<evidence type="ECO:0000313" key="3">
    <source>
        <dbReference type="Proteomes" id="UP001066276"/>
    </source>
</evidence>
<evidence type="ECO:0000256" key="1">
    <source>
        <dbReference type="SAM" id="MobiDB-lite"/>
    </source>
</evidence>
<sequence length="185" mass="19522">MKGNKVARKVIETIGAYPLLDSEEITKEKLGENEKSEIEKEVKSEEQDVFIEELPIRPSPYNEEAAQSATAPAANKTRTDTEAATESRAPPSYKGTTVSPPIQALMSALPSSGASNASPPETIASIPLSQTIPSVTLLFPTPRPGAIALSLPQQELLASSIEGGQIVTAPLPANPSNTGYTPTKK</sequence>
<evidence type="ECO:0000313" key="2">
    <source>
        <dbReference type="EMBL" id="KAJ1139014.1"/>
    </source>
</evidence>
<comment type="caution">
    <text evidence="2">The sequence shown here is derived from an EMBL/GenBank/DDBJ whole genome shotgun (WGS) entry which is preliminary data.</text>
</comment>
<organism evidence="2 3">
    <name type="scientific">Pleurodeles waltl</name>
    <name type="common">Iberian ribbed newt</name>
    <dbReference type="NCBI Taxonomy" id="8319"/>
    <lineage>
        <taxon>Eukaryota</taxon>
        <taxon>Metazoa</taxon>
        <taxon>Chordata</taxon>
        <taxon>Craniata</taxon>
        <taxon>Vertebrata</taxon>
        <taxon>Euteleostomi</taxon>
        <taxon>Amphibia</taxon>
        <taxon>Batrachia</taxon>
        <taxon>Caudata</taxon>
        <taxon>Salamandroidea</taxon>
        <taxon>Salamandridae</taxon>
        <taxon>Pleurodelinae</taxon>
        <taxon>Pleurodeles</taxon>
    </lineage>
</organism>
<feature type="region of interest" description="Disordered" evidence="1">
    <location>
        <begin position="54"/>
        <end position="99"/>
    </location>
</feature>
<dbReference type="Proteomes" id="UP001066276">
    <property type="component" value="Chromosome 6"/>
</dbReference>
<accession>A0AAV7QH28</accession>
<feature type="compositionally biased region" description="Low complexity" evidence="1">
    <location>
        <begin position="65"/>
        <end position="74"/>
    </location>
</feature>
<gene>
    <name evidence="2" type="ORF">NDU88_005392</name>
</gene>
<dbReference type="EMBL" id="JANPWB010000010">
    <property type="protein sequence ID" value="KAJ1139014.1"/>
    <property type="molecule type" value="Genomic_DNA"/>
</dbReference>
<keyword evidence="3" id="KW-1185">Reference proteome</keyword>
<protein>
    <submittedName>
        <fullName evidence="2">Uncharacterized protein</fullName>
    </submittedName>
</protein>
<dbReference type="AlphaFoldDB" id="A0AAV7QH28"/>
<name>A0AAV7QH28_PLEWA</name>
<reference evidence="2" key="1">
    <citation type="journal article" date="2022" name="bioRxiv">
        <title>Sequencing and chromosome-scale assembly of the giantPleurodeles waltlgenome.</title>
        <authorList>
            <person name="Brown T."/>
            <person name="Elewa A."/>
            <person name="Iarovenko S."/>
            <person name="Subramanian E."/>
            <person name="Araus A.J."/>
            <person name="Petzold A."/>
            <person name="Susuki M."/>
            <person name="Suzuki K.-i.T."/>
            <person name="Hayashi T."/>
            <person name="Toyoda A."/>
            <person name="Oliveira C."/>
            <person name="Osipova E."/>
            <person name="Leigh N.D."/>
            <person name="Simon A."/>
            <person name="Yun M.H."/>
        </authorList>
    </citation>
    <scope>NUCLEOTIDE SEQUENCE</scope>
    <source>
        <strain evidence="2">20211129_DDA</strain>
        <tissue evidence="2">Liver</tissue>
    </source>
</reference>